<dbReference type="CDD" id="cd05828">
    <property type="entry name" value="Sortase_D_1"/>
    <property type="match status" value="1"/>
</dbReference>
<reference evidence="2 3" key="1">
    <citation type="submission" date="2020-02" db="EMBL/GenBank/DDBJ databases">
        <authorList>
            <person name="Hogendoorn C."/>
        </authorList>
    </citation>
    <scope>NUCLEOTIDE SEQUENCE [LARGE SCALE GENOMIC DNA]</scope>
    <source>
        <strain evidence="2">R501</strain>
    </source>
</reference>
<dbReference type="GO" id="GO:0016787">
    <property type="term" value="F:hydrolase activity"/>
    <property type="evidence" value="ECO:0007669"/>
    <property type="project" value="UniProtKB-KW"/>
</dbReference>
<dbReference type="EMBL" id="LR778114">
    <property type="protein sequence ID" value="CAB1129740.1"/>
    <property type="molecule type" value="Genomic_DNA"/>
</dbReference>
<keyword evidence="3" id="KW-1185">Reference proteome</keyword>
<organism evidence="2 3">
    <name type="scientific">Candidatus Hydrogenisulfobacillus filiaventi</name>
    <dbReference type="NCBI Taxonomy" id="2707344"/>
    <lineage>
        <taxon>Bacteria</taxon>
        <taxon>Bacillati</taxon>
        <taxon>Bacillota</taxon>
        <taxon>Clostridia</taxon>
        <taxon>Eubacteriales</taxon>
        <taxon>Clostridiales Family XVII. Incertae Sedis</taxon>
        <taxon>Candidatus Hydrogenisulfobacillus</taxon>
    </lineage>
</organism>
<accession>A0A6F8ZJH4</accession>
<dbReference type="InterPro" id="IPR023365">
    <property type="entry name" value="Sortase_dom-sf"/>
</dbReference>
<sequence>MHRMRRRPWQWALAGALVLTGGLLATLPLWLPPAAAAYGTWAAAGRPVRPARHPGTPPAAAAAGSRVGILRIPALGLTVPVLQGDDEAVLWQGAGHVPASAWPGEPGTSVLAAHNATFFRHLNRLRPGQAVEVDTGWGRFIFRVTGRRVVPAGSPLFTGARPRLVLEACYPLNALYLTPDRYLVLARLVQAAAPGAAPAPPRPPAFHAAIPPALTGYPLGLAHNPLPMGILTYPAAPAGAVTAFTRNGASLVLARQAVHLWEAVQYAARYRRVHAWQALIVPPAALPPFWGAAGIRDLGPLNLAVTLSAEGRPRGLVMEDSMVEAAGRIWAVRMTARVTAGGTVTLTGIRVQPDPAG</sequence>
<evidence type="ECO:0000313" key="2">
    <source>
        <dbReference type="EMBL" id="CAB1129740.1"/>
    </source>
</evidence>
<dbReference type="InterPro" id="IPR005754">
    <property type="entry name" value="Sortase"/>
</dbReference>
<dbReference type="KEGG" id="hfv:R50_2243"/>
<name>A0A6F8ZJH4_9FIRM</name>
<protein>
    <recommendedName>
        <fullName evidence="4">Sortase</fullName>
    </recommendedName>
</protein>
<gene>
    <name evidence="2" type="ORF">R50_2243</name>
</gene>
<dbReference type="Proteomes" id="UP000503399">
    <property type="component" value="Chromosome"/>
</dbReference>
<dbReference type="Pfam" id="PF04203">
    <property type="entry name" value="Sortase"/>
    <property type="match status" value="1"/>
</dbReference>
<proteinExistence type="predicted"/>
<dbReference type="SUPFAM" id="SSF63817">
    <property type="entry name" value="Sortase"/>
    <property type="match status" value="1"/>
</dbReference>
<dbReference type="AlphaFoldDB" id="A0A6F8ZJH4"/>
<evidence type="ECO:0000256" key="1">
    <source>
        <dbReference type="ARBA" id="ARBA00022801"/>
    </source>
</evidence>
<dbReference type="NCBIfam" id="TIGR01076">
    <property type="entry name" value="sortase_fam"/>
    <property type="match status" value="1"/>
</dbReference>
<keyword evidence="1" id="KW-0378">Hydrolase</keyword>
<dbReference type="InterPro" id="IPR041999">
    <property type="entry name" value="Sortase_D_1"/>
</dbReference>
<evidence type="ECO:0000313" key="3">
    <source>
        <dbReference type="Proteomes" id="UP000503399"/>
    </source>
</evidence>
<dbReference type="Gene3D" id="2.40.260.10">
    <property type="entry name" value="Sortase"/>
    <property type="match status" value="1"/>
</dbReference>
<evidence type="ECO:0008006" key="4">
    <source>
        <dbReference type="Google" id="ProtNLM"/>
    </source>
</evidence>